<proteinExistence type="predicted"/>
<name>A0A4R5NE40_9LACO</name>
<protein>
    <submittedName>
        <fullName evidence="1">Uncharacterized protein</fullName>
    </submittedName>
</protein>
<accession>A0A4R5NE40</accession>
<dbReference type="RefSeq" id="WP_010020748.1">
    <property type="nucleotide sequence ID" value="NZ_CAJJMR010000069.1"/>
</dbReference>
<organism evidence="1 2">
    <name type="scientific">Companilactobacillus farciminis</name>
    <dbReference type="NCBI Taxonomy" id="1612"/>
    <lineage>
        <taxon>Bacteria</taxon>
        <taxon>Bacillati</taxon>
        <taxon>Bacillota</taxon>
        <taxon>Bacilli</taxon>
        <taxon>Lactobacillales</taxon>
        <taxon>Lactobacillaceae</taxon>
        <taxon>Companilactobacillus</taxon>
    </lineage>
</organism>
<reference evidence="1 2" key="1">
    <citation type="journal article" date="2019" name="Appl. Microbiol. Biotechnol.">
        <title>Uncovering carbohydrate metabolism through a genotype-phenotype association study of 56 lactic acid bacteria genomes.</title>
        <authorList>
            <person name="Buron-Moles G."/>
            <person name="Chailyan A."/>
            <person name="Dolejs I."/>
            <person name="Forster J."/>
            <person name="Miks M.H."/>
        </authorList>
    </citation>
    <scope>NUCLEOTIDE SEQUENCE [LARGE SCALE GENOMIC DNA]</scope>
    <source>
        <strain evidence="1 2">ATCC 29644</strain>
    </source>
</reference>
<dbReference type="EMBL" id="PUFN01000019">
    <property type="protein sequence ID" value="TDG71695.1"/>
    <property type="molecule type" value="Genomic_DNA"/>
</dbReference>
<comment type="caution">
    <text evidence="1">The sequence shown here is derived from an EMBL/GenBank/DDBJ whole genome shotgun (WGS) entry which is preliminary data.</text>
</comment>
<keyword evidence="2" id="KW-1185">Reference proteome</keyword>
<gene>
    <name evidence="1" type="ORF">C5L30_002275</name>
</gene>
<sequence>MNEEESYKPYSAKRWHGQLSDLETIKHGHPTKEQKARMEEFRKGCRELIEKRKREGKP</sequence>
<dbReference type="Proteomes" id="UP000295257">
    <property type="component" value="Unassembled WGS sequence"/>
</dbReference>
<dbReference type="AlphaFoldDB" id="A0A4R5NE40"/>
<evidence type="ECO:0000313" key="1">
    <source>
        <dbReference type="EMBL" id="TDG71695.1"/>
    </source>
</evidence>
<evidence type="ECO:0000313" key="2">
    <source>
        <dbReference type="Proteomes" id="UP000295257"/>
    </source>
</evidence>